<feature type="domain" description="TadE-like" evidence="2">
    <location>
        <begin position="15"/>
        <end position="57"/>
    </location>
</feature>
<keyword evidence="4" id="KW-1185">Reference proteome</keyword>
<proteinExistence type="predicted"/>
<accession>A0A3M2M7D4</accession>
<dbReference type="Pfam" id="PF07811">
    <property type="entry name" value="TadE"/>
    <property type="match status" value="1"/>
</dbReference>
<reference evidence="3 4" key="1">
    <citation type="submission" date="2018-10" db="EMBL/GenBank/DDBJ databases">
        <title>Isolation, diversity and antifungal activity of actinobacteria from wheat.</title>
        <authorList>
            <person name="Han C."/>
        </authorList>
    </citation>
    <scope>NUCLEOTIDE SEQUENCE [LARGE SCALE GENOMIC DNA]</scope>
    <source>
        <strain evidence="3 4">NEAU-YY642</strain>
    </source>
</reference>
<keyword evidence="1" id="KW-0812">Transmembrane</keyword>
<keyword evidence="1" id="KW-0472">Membrane</keyword>
<sequence>MTSSCGRSTRRCDPGAVTVESALVIPALVLFFGALLCGLGAFAAQSLCQDAARAGARAAARGEPAEEVSRVARDIAPGNARVEVGRDGAFVRVDVSVPSWATGVLGLAVEGRAVAHVEPD</sequence>
<evidence type="ECO:0000259" key="2">
    <source>
        <dbReference type="Pfam" id="PF07811"/>
    </source>
</evidence>
<dbReference type="Proteomes" id="UP000278673">
    <property type="component" value="Unassembled WGS sequence"/>
</dbReference>
<dbReference type="InterPro" id="IPR049790">
    <property type="entry name" value="Rv3655c/TadE"/>
</dbReference>
<protein>
    <recommendedName>
        <fullName evidence="2">TadE-like domain-containing protein</fullName>
    </recommendedName>
</protein>
<dbReference type="InterPro" id="IPR012495">
    <property type="entry name" value="TadE-like_dom"/>
</dbReference>
<evidence type="ECO:0000256" key="1">
    <source>
        <dbReference type="SAM" id="Phobius"/>
    </source>
</evidence>
<organism evidence="3 4">
    <name type="scientific">Streptomyces triticirhizae</name>
    <dbReference type="NCBI Taxonomy" id="2483353"/>
    <lineage>
        <taxon>Bacteria</taxon>
        <taxon>Bacillati</taxon>
        <taxon>Actinomycetota</taxon>
        <taxon>Actinomycetes</taxon>
        <taxon>Kitasatosporales</taxon>
        <taxon>Streptomycetaceae</taxon>
        <taxon>Streptomyces</taxon>
    </lineage>
</organism>
<evidence type="ECO:0000313" key="3">
    <source>
        <dbReference type="EMBL" id="RMI45379.1"/>
    </source>
</evidence>
<keyword evidence="1" id="KW-1133">Transmembrane helix</keyword>
<dbReference type="AlphaFoldDB" id="A0A3M2M7D4"/>
<dbReference type="EMBL" id="RFFJ01000008">
    <property type="protein sequence ID" value="RMI45379.1"/>
    <property type="molecule type" value="Genomic_DNA"/>
</dbReference>
<dbReference type="RefSeq" id="WP_122182242.1">
    <property type="nucleotide sequence ID" value="NZ_RFFJ01000008.1"/>
</dbReference>
<comment type="caution">
    <text evidence="3">The sequence shown here is derived from an EMBL/GenBank/DDBJ whole genome shotgun (WGS) entry which is preliminary data.</text>
</comment>
<feature type="transmembrane region" description="Helical" evidence="1">
    <location>
        <begin position="23"/>
        <end position="44"/>
    </location>
</feature>
<evidence type="ECO:0000313" key="4">
    <source>
        <dbReference type="Proteomes" id="UP000278673"/>
    </source>
</evidence>
<dbReference type="NCBIfam" id="NF041390">
    <property type="entry name" value="TadE_Rv3655c"/>
    <property type="match status" value="1"/>
</dbReference>
<gene>
    <name evidence="3" type="ORF">EBN88_03210</name>
</gene>
<name>A0A3M2M7D4_9ACTN</name>